<dbReference type="InterPro" id="IPR029063">
    <property type="entry name" value="SAM-dependent_MTases_sf"/>
</dbReference>
<evidence type="ECO:0000256" key="1">
    <source>
        <dbReference type="ARBA" id="ARBA00022603"/>
    </source>
</evidence>
<dbReference type="Proteomes" id="UP000230767">
    <property type="component" value="Unassembled WGS sequence"/>
</dbReference>
<evidence type="ECO:0000313" key="5">
    <source>
        <dbReference type="Proteomes" id="UP000230767"/>
    </source>
</evidence>
<dbReference type="SUPFAM" id="SSF53335">
    <property type="entry name" value="S-adenosyl-L-methionine-dependent methyltransferases"/>
    <property type="match status" value="1"/>
</dbReference>
<gene>
    <name evidence="4" type="ORF">COY73_00065</name>
</gene>
<name>A0A2M7R8H9_9BACT</name>
<accession>A0A2M7R8H9</accession>
<proteinExistence type="predicted"/>
<dbReference type="PANTHER" id="PTHR13069">
    <property type="entry name" value="ALKYLATED DNA REPAIR PROTEIN ALKB HOMOLOG 8"/>
    <property type="match status" value="1"/>
</dbReference>
<dbReference type="GO" id="GO:0008175">
    <property type="term" value="F:tRNA methyltransferase activity"/>
    <property type="evidence" value="ECO:0007669"/>
    <property type="project" value="UniProtKB-ARBA"/>
</dbReference>
<dbReference type="InterPro" id="IPR013216">
    <property type="entry name" value="Methyltransf_11"/>
</dbReference>
<dbReference type="PANTHER" id="PTHR13069:SF21">
    <property type="entry name" value="ALKYLATED DNA REPAIR PROTEIN ALKB HOMOLOG 8"/>
    <property type="match status" value="1"/>
</dbReference>
<evidence type="ECO:0000313" key="4">
    <source>
        <dbReference type="EMBL" id="PIY89722.1"/>
    </source>
</evidence>
<reference evidence="5" key="1">
    <citation type="submission" date="2017-09" db="EMBL/GenBank/DDBJ databases">
        <title>Depth-based differentiation of microbial function through sediment-hosted aquifers and enrichment of novel symbionts in the deep terrestrial subsurface.</title>
        <authorList>
            <person name="Probst A.J."/>
            <person name="Ladd B."/>
            <person name="Jarett J.K."/>
            <person name="Geller-Mcgrath D.E."/>
            <person name="Sieber C.M.K."/>
            <person name="Emerson J.B."/>
            <person name="Anantharaman K."/>
            <person name="Thomas B.C."/>
            <person name="Malmstrom R."/>
            <person name="Stieglmeier M."/>
            <person name="Klingl A."/>
            <person name="Woyke T."/>
            <person name="Ryan C.M."/>
            <person name="Banfield J.F."/>
        </authorList>
    </citation>
    <scope>NUCLEOTIDE SEQUENCE [LARGE SCALE GENOMIC DNA]</scope>
</reference>
<keyword evidence="2" id="KW-0808">Transferase</keyword>
<dbReference type="CDD" id="cd02440">
    <property type="entry name" value="AdoMet_MTases"/>
    <property type="match status" value="1"/>
</dbReference>
<dbReference type="Pfam" id="PF08241">
    <property type="entry name" value="Methyltransf_11"/>
    <property type="match status" value="1"/>
</dbReference>
<protein>
    <recommendedName>
        <fullName evidence="3">Methyltransferase type 11 domain-containing protein</fullName>
    </recommendedName>
</protein>
<dbReference type="GO" id="GO:0008757">
    <property type="term" value="F:S-adenosylmethionine-dependent methyltransferase activity"/>
    <property type="evidence" value="ECO:0007669"/>
    <property type="project" value="InterPro"/>
</dbReference>
<sequence>MDKKYAEYLLKKTIEDYNLIAEDFARTRKEPWSELRFLFDDYLIPGERVLDLGCGNGRFFEFFKGENMDYFGVDSSEKLIEIAKKKNSGAKFQVAGALNLPFPENFFDKTYSIAVLHHIPSEKLRLGFLEETKRVLKPEGFLILTVWKFHRPKELFLILKFTILKLLGLSKLDFGDILEPWGKKIKRYYHYFSKKELINLIKKSGFQINDCGIVKNERGNRQNIYIIAKKSNLTK</sequence>
<organism evidence="4 5">
    <name type="scientific">Candidatus Nealsonbacteria bacterium CG_4_10_14_0_8_um_filter_37_14</name>
    <dbReference type="NCBI Taxonomy" id="1974684"/>
    <lineage>
        <taxon>Bacteria</taxon>
        <taxon>Candidatus Nealsoniibacteriota</taxon>
    </lineage>
</organism>
<dbReference type="GO" id="GO:0006400">
    <property type="term" value="P:tRNA modification"/>
    <property type="evidence" value="ECO:0007669"/>
    <property type="project" value="UniProtKB-ARBA"/>
</dbReference>
<feature type="domain" description="Methyltransferase type 11" evidence="3">
    <location>
        <begin position="50"/>
        <end position="144"/>
    </location>
</feature>
<comment type="caution">
    <text evidence="4">The sequence shown here is derived from an EMBL/GenBank/DDBJ whole genome shotgun (WGS) entry which is preliminary data.</text>
</comment>
<dbReference type="EMBL" id="PFLW01000003">
    <property type="protein sequence ID" value="PIY89722.1"/>
    <property type="molecule type" value="Genomic_DNA"/>
</dbReference>
<dbReference type="InterPro" id="IPR051422">
    <property type="entry name" value="AlkB_tRNA_MeTrf/Diox"/>
</dbReference>
<keyword evidence="1" id="KW-0489">Methyltransferase</keyword>
<evidence type="ECO:0000259" key="3">
    <source>
        <dbReference type="Pfam" id="PF08241"/>
    </source>
</evidence>
<dbReference type="Gene3D" id="3.40.50.150">
    <property type="entry name" value="Vaccinia Virus protein VP39"/>
    <property type="match status" value="1"/>
</dbReference>
<dbReference type="GO" id="GO:0032259">
    <property type="term" value="P:methylation"/>
    <property type="evidence" value="ECO:0007669"/>
    <property type="project" value="UniProtKB-KW"/>
</dbReference>
<evidence type="ECO:0000256" key="2">
    <source>
        <dbReference type="ARBA" id="ARBA00022679"/>
    </source>
</evidence>
<dbReference type="AlphaFoldDB" id="A0A2M7R8H9"/>